<comment type="caution">
    <text evidence="2">The sequence shown here is derived from an EMBL/GenBank/DDBJ whole genome shotgun (WGS) entry which is preliminary data.</text>
</comment>
<accession>A0A5S5BY02</accession>
<proteinExistence type="predicted"/>
<dbReference type="EMBL" id="VNHS01000009">
    <property type="protein sequence ID" value="TYP72045.1"/>
    <property type="molecule type" value="Genomic_DNA"/>
</dbReference>
<organism evidence="2 3">
    <name type="scientific">Paenibacillus methanolicus</name>
    <dbReference type="NCBI Taxonomy" id="582686"/>
    <lineage>
        <taxon>Bacteria</taxon>
        <taxon>Bacillati</taxon>
        <taxon>Bacillota</taxon>
        <taxon>Bacilli</taxon>
        <taxon>Bacillales</taxon>
        <taxon>Paenibacillaceae</taxon>
        <taxon>Paenibacillus</taxon>
    </lineage>
</organism>
<feature type="region of interest" description="Disordered" evidence="1">
    <location>
        <begin position="35"/>
        <end position="69"/>
    </location>
</feature>
<sequence length="69" mass="7418">MTMNVFTALISLLTAAFGFATALLEYLKTAKNAKSARARQDEKTANGQPAVSSDEEAATITNLHNQFRG</sequence>
<reference evidence="2 3" key="1">
    <citation type="submission" date="2019-07" db="EMBL/GenBank/DDBJ databases">
        <title>Genomic Encyclopedia of Type Strains, Phase III (KMG-III): the genomes of soil and plant-associated and newly described type strains.</title>
        <authorList>
            <person name="Whitman W."/>
        </authorList>
    </citation>
    <scope>NUCLEOTIDE SEQUENCE [LARGE SCALE GENOMIC DNA]</scope>
    <source>
        <strain evidence="2 3">BL24</strain>
    </source>
</reference>
<evidence type="ECO:0000256" key="1">
    <source>
        <dbReference type="SAM" id="MobiDB-lite"/>
    </source>
</evidence>
<evidence type="ECO:0000313" key="3">
    <source>
        <dbReference type="Proteomes" id="UP000323257"/>
    </source>
</evidence>
<evidence type="ECO:0000313" key="2">
    <source>
        <dbReference type="EMBL" id="TYP72045.1"/>
    </source>
</evidence>
<dbReference type="Proteomes" id="UP000323257">
    <property type="component" value="Unassembled WGS sequence"/>
</dbReference>
<protein>
    <submittedName>
        <fullName evidence="2">Uncharacterized protein</fullName>
    </submittedName>
</protein>
<keyword evidence="3" id="KW-1185">Reference proteome</keyword>
<gene>
    <name evidence="2" type="ORF">BCM02_109324</name>
</gene>
<name>A0A5S5BY02_9BACL</name>
<dbReference type="AlphaFoldDB" id="A0A5S5BY02"/>
<feature type="compositionally biased region" description="Polar residues" evidence="1">
    <location>
        <begin position="59"/>
        <end position="69"/>
    </location>
</feature>